<gene>
    <name evidence="11" type="ORF">JCGZ_09664</name>
</gene>
<feature type="active site" evidence="8">
    <location>
        <position position="312"/>
    </location>
</feature>
<name>A0A067LL12_JATCU</name>
<comment type="similarity">
    <text evidence="2 9">Belongs to the glycosyl hydrolase 28 family.</text>
</comment>
<sequence length="424" mass="46186">MALKGIQNPNYPFFTIIFLVSIIIIPCYNCFQQDTLNDYLEEEISGYDNSQPYAYPSYFSSIDDGWSKHFRNLRTDNVLNLKIFDKVGSTSTSVNKISVDDFGAKADGSDDTQAFEKAWKEACSSKGAILLVPKNKYSVKQVRFSGPCKSSITVQIYGTIEAWEDRSAYQKDDRHWLVFDEVEDLVVEGGGIIDGNGNIWWKNSCKVNKDLPCKDAPTALTFYKCKNLVVKNLTVQNAQQMHVSFQSSRDIKASNLLVTSPEDSPNTDGIHVTETQNIQITNSVIATGDDCISIVSGSKNVQAMDITCGPGHGISIGSLGSGNSKAYVSGVTIDGAKISGTANGVRIKTYQKSAIQVKNVVYKNIKGTSASNVAIKFDCSKNYPCQGILLEDVILKTEGGDEAAKASCSNVKLTEMGVVSPNCP</sequence>
<feature type="transmembrane region" description="Helical" evidence="10">
    <location>
        <begin position="12"/>
        <end position="31"/>
    </location>
</feature>
<keyword evidence="4" id="KW-0964">Secreted</keyword>
<evidence type="ECO:0000256" key="9">
    <source>
        <dbReference type="RuleBase" id="RU361169"/>
    </source>
</evidence>
<keyword evidence="10" id="KW-0812">Transmembrane</keyword>
<keyword evidence="7" id="KW-0961">Cell wall biogenesis/degradation</keyword>
<evidence type="ECO:0000256" key="8">
    <source>
        <dbReference type="PROSITE-ProRule" id="PRU10052"/>
    </source>
</evidence>
<dbReference type="EMBL" id="KK914232">
    <property type="protein sequence ID" value="KDP45415.1"/>
    <property type="molecule type" value="Genomic_DNA"/>
</dbReference>
<evidence type="ECO:0000256" key="6">
    <source>
        <dbReference type="ARBA" id="ARBA00023295"/>
    </source>
</evidence>
<evidence type="ECO:0000313" key="12">
    <source>
        <dbReference type="Proteomes" id="UP000027138"/>
    </source>
</evidence>
<keyword evidence="10" id="KW-1133">Transmembrane helix</keyword>
<dbReference type="GO" id="GO:0071555">
    <property type="term" value="P:cell wall organization"/>
    <property type="evidence" value="ECO:0007669"/>
    <property type="project" value="UniProtKB-KW"/>
</dbReference>
<protein>
    <submittedName>
        <fullName evidence="11">Uncharacterized protein</fullName>
    </submittedName>
</protein>
<dbReference type="Gene3D" id="2.160.20.10">
    <property type="entry name" value="Single-stranded right-handed beta-helix, Pectin lyase-like"/>
    <property type="match status" value="1"/>
</dbReference>
<keyword evidence="12" id="KW-1185">Reference proteome</keyword>
<evidence type="ECO:0000313" key="11">
    <source>
        <dbReference type="EMBL" id="KDP45415.1"/>
    </source>
</evidence>
<dbReference type="InterPro" id="IPR012334">
    <property type="entry name" value="Pectin_lyas_fold"/>
</dbReference>
<accession>A0A067LL12</accession>
<dbReference type="GO" id="GO:0005975">
    <property type="term" value="P:carbohydrate metabolic process"/>
    <property type="evidence" value="ECO:0007669"/>
    <property type="project" value="InterPro"/>
</dbReference>
<dbReference type="OrthoDB" id="187139at2759"/>
<proteinExistence type="inferred from homology"/>
<organism evidence="11 12">
    <name type="scientific">Jatropha curcas</name>
    <name type="common">Barbados nut</name>
    <dbReference type="NCBI Taxonomy" id="180498"/>
    <lineage>
        <taxon>Eukaryota</taxon>
        <taxon>Viridiplantae</taxon>
        <taxon>Streptophyta</taxon>
        <taxon>Embryophyta</taxon>
        <taxon>Tracheophyta</taxon>
        <taxon>Spermatophyta</taxon>
        <taxon>Magnoliopsida</taxon>
        <taxon>eudicotyledons</taxon>
        <taxon>Gunneridae</taxon>
        <taxon>Pentapetalae</taxon>
        <taxon>rosids</taxon>
        <taxon>fabids</taxon>
        <taxon>Malpighiales</taxon>
        <taxon>Euphorbiaceae</taxon>
        <taxon>Crotonoideae</taxon>
        <taxon>Jatropheae</taxon>
        <taxon>Jatropha</taxon>
    </lineage>
</organism>
<keyword evidence="10" id="KW-0472">Membrane</keyword>
<dbReference type="PANTHER" id="PTHR31375">
    <property type="match status" value="1"/>
</dbReference>
<evidence type="ECO:0000256" key="7">
    <source>
        <dbReference type="ARBA" id="ARBA00023316"/>
    </source>
</evidence>
<evidence type="ECO:0000256" key="2">
    <source>
        <dbReference type="ARBA" id="ARBA00008834"/>
    </source>
</evidence>
<dbReference type="GO" id="GO:0004650">
    <property type="term" value="F:polygalacturonase activity"/>
    <property type="evidence" value="ECO:0007669"/>
    <property type="project" value="InterPro"/>
</dbReference>
<comment type="subcellular location">
    <subcellularLocation>
        <location evidence="1">Secreted</location>
        <location evidence="1">Cell wall</location>
    </subcellularLocation>
</comment>
<dbReference type="SUPFAM" id="SSF51126">
    <property type="entry name" value="Pectin lyase-like"/>
    <property type="match status" value="1"/>
</dbReference>
<evidence type="ECO:0000256" key="3">
    <source>
        <dbReference type="ARBA" id="ARBA00022512"/>
    </source>
</evidence>
<dbReference type="PROSITE" id="PS00502">
    <property type="entry name" value="POLYGALACTURONASE"/>
    <property type="match status" value="1"/>
</dbReference>
<keyword evidence="3" id="KW-0134">Cell wall</keyword>
<evidence type="ECO:0000256" key="5">
    <source>
        <dbReference type="ARBA" id="ARBA00022801"/>
    </source>
</evidence>
<dbReference type="SMART" id="SM00710">
    <property type="entry name" value="PbH1"/>
    <property type="match status" value="4"/>
</dbReference>
<dbReference type="InterPro" id="IPR011050">
    <property type="entry name" value="Pectin_lyase_fold/virulence"/>
</dbReference>
<dbReference type="InterPro" id="IPR006626">
    <property type="entry name" value="PbH1"/>
</dbReference>
<reference evidence="11 12" key="1">
    <citation type="journal article" date="2014" name="PLoS ONE">
        <title>Global Analysis of Gene Expression Profiles in Physic Nut (Jatropha curcas L.) Seedlings Exposed to Salt Stress.</title>
        <authorList>
            <person name="Zhang L."/>
            <person name="Zhang C."/>
            <person name="Wu P."/>
            <person name="Chen Y."/>
            <person name="Li M."/>
            <person name="Jiang H."/>
            <person name="Wu G."/>
        </authorList>
    </citation>
    <scope>NUCLEOTIDE SEQUENCE [LARGE SCALE GENOMIC DNA]</scope>
    <source>
        <strain evidence="12">cv. GZQX0401</strain>
        <tissue evidence="11">Young leaves</tissue>
    </source>
</reference>
<keyword evidence="5 9" id="KW-0378">Hydrolase</keyword>
<evidence type="ECO:0000256" key="10">
    <source>
        <dbReference type="SAM" id="Phobius"/>
    </source>
</evidence>
<dbReference type="Pfam" id="PF00295">
    <property type="entry name" value="Glyco_hydro_28"/>
    <property type="match status" value="1"/>
</dbReference>
<evidence type="ECO:0000256" key="4">
    <source>
        <dbReference type="ARBA" id="ARBA00022525"/>
    </source>
</evidence>
<dbReference type="InterPro" id="IPR000743">
    <property type="entry name" value="Glyco_hydro_28"/>
</dbReference>
<keyword evidence="6 9" id="KW-0326">Glycosidase</keyword>
<dbReference type="AlphaFoldDB" id="A0A067LL12"/>
<dbReference type="Proteomes" id="UP000027138">
    <property type="component" value="Unassembled WGS sequence"/>
</dbReference>
<evidence type="ECO:0000256" key="1">
    <source>
        <dbReference type="ARBA" id="ARBA00004191"/>
    </source>
</evidence>